<keyword evidence="2" id="KW-0812">Transmembrane</keyword>
<dbReference type="Proteomes" id="UP001596274">
    <property type="component" value="Unassembled WGS sequence"/>
</dbReference>
<evidence type="ECO:0000256" key="2">
    <source>
        <dbReference type="SAM" id="Phobius"/>
    </source>
</evidence>
<accession>A0ABD5T3G4</accession>
<comment type="caution">
    <text evidence="3">The sequence shown here is derived from an EMBL/GenBank/DDBJ whole genome shotgun (WGS) entry which is preliminary data.</text>
</comment>
<evidence type="ECO:0000313" key="3">
    <source>
        <dbReference type="EMBL" id="MFC6770043.1"/>
    </source>
</evidence>
<keyword evidence="4" id="KW-1185">Reference proteome</keyword>
<feature type="transmembrane region" description="Helical" evidence="2">
    <location>
        <begin position="268"/>
        <end position="289"/>
    </location>
</feature>
<feature type="transmembrane region" description="Helical" evidence="2">
    <location>
        <begin position="240"/>
        <end position="262"/>
    </location>
</feature>
<proteinExistence type="predicted"/>
<keyword evidence="2" id="KW-1133">Transmembrane helix</keyword>
<protein>
    <recommendedName>
        <fullName evidence="5">HNH endonuclease</fullName>
    </recommendedName>
</protein>
<sequence length="311" mass="34999">MTDMVQEQPPRLLGEQIGGAYSPVQLEIIEDYGAEFEDEQYGRKLTQTVIANADNHCENCNALAGPHGYEVLHPVPLGGDPPSLYEGEPDPERFRALCLTCISDLTEEIGDGDSDTMPENYSLPDPRKSGVDPVGTPSGYDWRDGRSNPRPKSRFDDSLSHDEVEAALPGGMLQLLLNPIGQYNANRFLPHLQPVWKFSPEPSERPEEYSLTVRSQRRMWRRILRHQDKKRPFLHFIKDYLLASLIRIVGLLLIFVTGAYAIGGLATGITSALLAVPVALLVGVFLFVIHPYDSKYRSFRLDSLWHRWNDA</sequence>
<dbReference type="AlphaFoldDB" id="A0ABD5T3G4"/>
<organism evidence="3 4">
    <name type="scientific">Halorubrum pallidum</name>
    <dbReference type="NCBI Taxonomy" id="1526114"/>
    <lineage>
        <taxon>Archaea</taxon>
        <taxon>Methanobacteriati</taxon>
        <taxon>Methanobacteriota</taxon>
        <taxon>Stenosarchaea group</taxon>
        <taxon>Halobacteria</taxon>
        <taxon>Halobacteriales</taxon>
        <taxon>Haloferacaceae</taxon>
        <taxon>Halorubrum</taxon>
    </lineage>
</organism>
<gene>
    <name evidence="3" type="ORF">ACFQDD_00640</name>
</gene>
<evidence type="ECO:0000256" key="1">
    <source>
        <dbReference type="SAM" id="MobiDB-lite"/>
    </source>
</evidence>
<reference evidence="3 4" key="1">
    <citation type="journal article" date="2019" name="Int. J. Syst. Evol. Microbiol.">
        <title>The Global Catalogue of Microorganisms (GCM) 10K type strain sequencing project: providing services to taxonomists for standard genome sequencing and annotation.</title>
        <authorList>
            <consortium name="The Broad Institute Genomics Platform"/>
            <consortium name="The Broad Institute Genome Sequencing Center for Infectious Disease"/>
            <person name="Wu L."/>
            <person name="Ma J."/>
        </authorList>
    </citation>
    <scope>NUCLEOTIDE SEQUENCE [LARGE SCALE GENOMIC DNA]</scope>
    <source>
        <strain evidence="3 4">PJ61</strain>
    </source>
</reference>
<feature type="compositionally biased region" description="Basic and acidic residues" evidence="1">
    <location>
        <begin position="141"/>
        <end position="159"/>
    </location>
</feature>
<evidence type="ECO:0000313" key="4">
    <source>
        <dbReference type="Proteomes" id="UP001596274"/>
    </source>
</evidence>
<feature type="region of interest" description="Disordered" evidence="1">
    <location>
        <begin position="108"/>
        <end position="159"/>
    </location>
</feature>
<evidence type="ECO:0008006" key="5">
    <source>
        <dbReference type="Google" id="ProtNLM"/>
    </source>
</evidence>
<name>A0ABD5T3G4_9EURY</name>
<keyword evidence="2" id="KW-0472">Membrane</keyword>
<dbReference type="EMBL" id="JBHSWT010000012">
    <property type="protein sequence ID" value="MFC6770043.1"/>
    <property type="molecule type" value="Genomic_DNA"/>
</dbReference>